<comment type="function">
    <text evidence="7">Involved in protein precursor import into chloroplasts.</text>
</comment>
<evidence type="ECO:0000256" key="4">
    <source>
        <dbReference type="ARBA" id="ARBA00022780"/>
    </source>
</evidence>
<evidence type="ECO:0000313" key="9">
    <source>
        <dbReference type="EMBL" id="CAE0498954.1"/>
    </source>
</evidence>
<comment type="caution">
    <text evidence="7">Lacks conserved residue(s) required for the propagation of feature annotation.</text>
</comment>
<organism evidence="9">
    <name type="scientific">Dunaliella tertiolecta</name>
    <name type="common">Green alga</name>
    <dbReference type="NCBI Taxonomy" id="3047"/>
    <lineage>
        <taxon>Eukaryota</taxon>
        <taxon>Viridiplantae</taxon>
        <taxon>Chlorophyta</taxon>
        <taxon>core chlorophytes</taxon>
        <taxon>Chlorophyceae</taxon>
        <taxon>CS clade</taxon>
        <taxon>Chlamydomonadales</taxon>
        <taxon>Dunaliellaceae</taxon>
        <taxon>Dunaliella</taxon>
    </lineage>
</organism>
<dbReference type="EMBL" id="HBIP01023415">
    <property type="protein sequence ID" value="CAE0498954.1"/>
    <property type="molecule type" value="Transcribed_RNA"/>
</dbReference>
<evidence type="ECO:0000256" key="7">
    <source>
        <dbReference type="RuleBase" id="RU367003"/>
    </source>
</evidence>
<gene>
    <name evidence="9" type="ORF">DTER00134_LOCUS14027</name>
</gene>
<feature type="transmembrane region" description="Helical" evidence="7">
    <location>
        <begin position="190"/>
        <end position="208"/>
    </location>
</feature>
<dbReference type="PANTHER" id="PTHR33510:SF9">
    <property type="entry name" value="HIT-TYPE ZINC FINGER FAMILY PROTEIN-RELATED"/>
    <property type="match status" value="1"/>
</dbReference>
<accession>A0A7S3VP88</accession>
<dbReference type="InterPro" id="IPR005691">
    <property type="entry name" value="Tic20"/>
</dbReference>
<feature type="compositionally biased region" description="Polar residues" evidence="8">
    <location>
        <begin position="25"/>
        <end position="45"/>
    </location>
</feature>
<proteinExistence type="inferred from homology"/>
<feature type="region of interest" description="Disordered" evidence="8">
    <location>
        <begin position="68"/>
        <end position="100"/>
    </location>
</feature>
<keyword evidence="6 7" id="KW-0472">Membrane</keyword>
<keyword evidence="3 7" id="KW-0812">Transmembrane</keyword>
<evidence type="ECO:0000256" key="6">
    <source>
        <dbReference type="ARBA" id="ARBA00023136"/>
    </source>
</evidence>
<evidence type="ECO:0000256" key="1">
    <source>
        <dbReference type="ARBA" id="ARBA00004478"/>
    </source>
</evidence>
<dbReference type="Pfam" id="PF16166">
    <property type="entry name" value="TIC20"/>
    <property type="match status" value="1"/>
</dbReference>
<comment type="subcellular location">
    <subcellularLocation>
        <location evidence="1">Plastid</location>
        <location evidence="1">Chloroplast inner membrane</location>
        <topology evidence="1">Multi-pass membrane protein</topology>
    </subcellularLocation>
    <subcellularLocation>
        <location evidence="7">Plastid</location>
        <location evidence="7">Chloroplast membrane</location>
        <topology evidence="7">Multi-pass membrane protein</topology>
    </subcellularLocation>
</comment>
<name>A0A7S3VP88_DUNTE</name>
<feature type="transmembrane region" description="Helical" evidence="7">
    <location>
        <begin position="228"/>
        <end position="250"/>
    </location>
</feature>
<evidence type="ECO:0000256" key="8">
    <source>
        <dbReference type="SAM" id="MobiDB-lite"/>
    </source>
</evidence>
<keyword evidence="7" id="KW-0934">Plastid</keyword>
<keyword evidence="4" id="KW-1001">Plastid inner membrane</keyword>
<keyword evidence="7" id="KW-0150">Chloroplast</keyword>
<protein>
    <recommendedName>
        <fullName evidence="7">Protein TIC 20</fullName>
    </recommendedName>
</protein>
<feature type="transmembrane region" description="Helical" evidence="7">
    <location>
        <begin position="158"/>
        <end position="178"/>
    </location>
</feature>
<dbReference type="AlphaFoldDB" id="A0A7S3VP88"/>
<reference evidence="9" key="1">
    <citation type="submission" date="2021-01" db="EMBL/GenBank/DDBJ databases">
        <authorList>
            <person name="Corre E."/>
            <person name="Pelletier E."/>
            <person name="Niang G."/>
            <person name="Scheremetjew M."/>
            <person name="Finn R."/>
            <person name="Kale V."/>
            <person name="Holt S."/>
            <person name="Cochrane G."/>
            <person name="Meng A."/>
            <person name="Brown T."/>
            <person name="Cohen L."/>
        </authorList>
    </citation>
    <scope>NUCLEOTIDE SEQUENCE</scope>
    <source>
        <strain evidence="9">CCMP1320</strain>
    </source>
</reference>
<feature type="compositionally biased region" description="Low complexity" evidence="8">
    <location>
        <begin position="1"/>
        <end position="13"/>
    </location>
</feature>
<comment type="similarity">
    <text evidence="2 7">Belongs to the Tic20 family.</text>
</comment>
<keyword evidence="5 7" id="KW-1133">Transmembrane helix</keyword>
<evidence type="ECO:0000256" key="5">
    <source>
        <dbReference type="ARBA" id="ARBA00022989"/>
    </source>
</evidence>
<evidence type="ECO:0000256" key="3">
    <source>
        <dbReference type="ARBA" id="ARBA00022692"/>
    </source>
</evidence>
<evidence type="ECO:0000256" key="2">
    <source>
        <dbReference type="ARBA" id="ARBA00009596"/>
    </source>
</evidence>
<sequence length="274" mass="31667">MSSQLGRSSQLLSARPPSTPLKLGSNISSRPLPSTTRLSSIASAGSSRHQAGIGCGWQAKFSPKLPNSRLRPQREPVQQQQQHRHVVKASSGAGDEDDELKKDWKFGRNEGPMTWPWKLMCAILYMLPWVDVTEKTVYFIERFPAFHWTEYFSEPFEHWFYIHEWAPLIIFFGTYLGIVRNKKIPHVARYHIMMGVMLDIIAMILIVVEENLPFGVLWTPWSDLFYALTFWFIFLLLVYCLFFCFLGWYCEIPLVSEGVYMQIEQAEMMGAGGR</sequence>
<feature type="region of interest" description="Disordered" evidence="8">
    <location>
        <begin position="1"/>
        <end position="45"/>
    </location>
</feature>
<dbReference type="GO" id="GO:0009706">
    <property type="term" value="C:chloroplast inner membrane"/>
    <property type="evidence" value="ECO:0007669"/>
    <property type="project" value="UniProtKB-SubCell"/>
</dbReference>
<dbReference type="PANTHER" id="PTHR33510">
    <property type="entry name" value="PROTEIN TIC 20-II, CHLOROPLASTIC"/>
    <property type="match status" value="1"/>
</dbReference>